<dbReference type="Proteomes" id="UP000321555">
    <property type="component" value="Chromosome"/>
</dbReference>
<keyword evidence="1" id="KW-1133">Transmembrane helix</keyword>
<accession>A0A5B8Z1T4</accession>
<dbReference type="InterPro" id="IPR011335">
    <property type="entry name" value="Restrct_endonuc-II-like"/>
</dbReference>
<dbReference type="GO" id="GO:0015666">
    <property type="term" value="F:restriction endodeoxyribonuclease activity"/>
    <property type="evidence" value="ECO:0007669"/>
    <property type="project" value="TreeGrafter"/>
</dbReference>
<reference evidence="4" key="1">
    <citation type="submission" date="2019-08" db="EMBL/GenBank/DDBJ databases">
        <authorList>
            <person name="Zheng X."/>
        </authorList>
    </citation>
    <scope>NUCLEOTIDE SEQUENCE [LARGE SCALE GENOMIC DNA]</scope>
    <source>
        <strain evidence="4">FJAT-25496</strain>
    </source>
</reference>
<sequence>MPKYRCVKHQKIMNEKIENNKIQPYCVDCRTEELYREKLQDYTYNETRYMKEHKRIVRNERFSKVFESSFTVLFYFIILSFIIGSLLEGFFSLEIGAFTGILFCLGLSFLVFIYLIVKFDEPTTIFSEPTEEIIRDIVIVEKEHNEKAVENYKNKLQKEYAVKSTRIDEVDNMKGLEFEHFVAELLWNIGYMNVRVTKGSGDFGVDIIATNIKGEKTAIQCKRYKGKVGYDAIQQILAGKTKEKCKKGMVITNSYFTKPAFEASKEFGIELWSRKRLIEEMQKYEPRFTWEEFLNSYYTKPKGKPSYKNRVLVP</sequence>
<evidence type="ECO:0000256" key="1">
    <source>
        <dbReference type="SAM" id="Phobius"/>
    </source>
</evidence>
<protein>
    <recommendedName>
        <fullName evidence="2">Restriction endonuclease type IV Mrr domain-containing protein</fullName>
    </recommendedName>
</protein>
<keyword evidence="1" id="KW-0812">Transmembrane</keyword>
<feature type="domain" description="Restriction endonuclease type IV Mrr" evidence="2">
    <location>
        <begin position="171"/>
        <end position="280"/>
    </location>
</feature>
<proteinExistence type="predicted"/>
<dbReference type="RefSeq" id="WP_057776691.1">
    <property type="nucleotide sequence ID" value="NZ_CP042593.1"/>
</dbReference>
<evidence type="ECO:0000259" key="2">
    <source>
        <dbReference type="Pfam" id="PF04471"/>
    </source>
</evidence>
<dbReference type="GO" id="GO:0003677">
    <property type="term" value="F:DNA binding"/>
    <property type="evidence" value="ECO:0007669"/>
    <property type="project" value="InterPro"/>
</dbReference>
<dbReference type="SUPFAM" id="SSF52980">
    <property type="entry name" value="Restriction endonuclease-like"/>
    <property type="match status" value="1"/>
</dbReference>
<dbReference type="KEGG" id="bda:FSZ17_06810"/>
<dbReference type="EMBL" id="CP042593">
    <property type="protein sequence ID" value="QED46982.1"/>
    <property type="molecule type" value="Genomic_DNA"/>
</dbReference>
<name>A0A5B8Z1T4_CYTDA</name>
<gene>
    <name evidence="3" type="ORF">FSZ17_06810</name>
</gene>
<dbReference type="InterPro" id="IPR052906">
    <property type="entry name" value="Type_IV_Methyl-Rstrct_Enzyme"/>
</dbReference>
<dbReference type="AlphaFoldDB" id="A0A5B8Z1T4"/>
<dbReference type="PANTHER" id="PTHR30015">
    <property type="entry name" value="MRR RESTRICTION SYSTEM PROTEIN"/>
    <property type="match status" value="1"/>
</dbReference>
<dbReference type="PANTHER" id="PTHR30015:SF6">
    <property type="entry name" value="SLL1429 PROTEIN"/>
    <property type="match status" value="1"/>
</dbReference>
<keyword evidence="1" id="KW-0472">Membrane</keyword>
<evidence type="ECO:0000313" key="4">
    <source>
        <dbReference type="Proteomes" id="UP000321555"/>
    </source>
</evidence>
<dbReference type="InterPro" id="IPR007560">
    <property type="entry name" value="Restrct_endonuc_IV_Mrr"/>
</dbReference>
<evidence type="ECO:0000313" key="3">
    <source>
        <dbReference type="EMBL" id="QED46982.1"/>
    </source>
</evidence>
<dbReference type="InterPro" id="IPR011856">
    <property type="entry name" value="tRNA_endonuc-like_dom_sf"/>
</dbReference>
<dbReference type="OrthoDB" id="9797274at2"/>
<keyword evidence="4" id="KW-1185">Reference proteome</keyword>
<feature type="transmembrane region" description="Helical" evidence="1">
    <location>
        <begin position="95"/>
        <end position="117"/>
    </location>
</feature>
<dbReference type="Pfam" id="PF04471">
    <property type="entry name" value="Mrr_cat"/>
    <property type="match status" value="1"/>
</dbReference>
<dbReference type="Gene3D" id="3.40.1350.10">
    <property type="match status" value="1"/>
</dbReference>
<dbReference type="GO" id="GO:0009307">
    <property type="term" value="P:DNA restriction-modification system"/>
    <property type="evidence" value="ECO:0007669"/>
    <property type="project" value="InterPro"/>
</dbReference>
<organism evidence="3 4">
    <name type="scientific">Cytobacillus dafuensis</name>
    <name type="common">Bacillus dafuensis</name>
    <dbReference type="NCBI Taxonomy" id="1742359"/>
    <lineage>
        <taxon>Bacteria</taxon>
        <taxon>Bacillati</taxon>
        <taxon>Bacillota</taxon>
        <taxon>Bacilli</taxon>
        <taxon>Bacillales</taxon>
        <taxon>Bacillaceae</taxon>
        <taxon>Cytobacillus</taxon>
    </lineage>
</organism>
<feature type="transmembrane region" description="Helical" evidence="1">
    <location>
        <begin position="65"/>
        <end position="83"/>
    </location>
</feature>